<dbReference type="KEGG" id="tfr:BR63_12510"/>
<dbReference type="InterPro" id="IPR023485">
    <property type="entry name" value="Ptyr_pPase"/>
</dbReference>
<feature type="domain" description="Phosphotyrosine protein phosphatase I" evidence="1">
    <location>
        <begin position="1"/>
        <end position="133"/>
    </location>
</feature>
<protein>
    <submittedName>
        <fullName evidence="2">Low molecular weight protein arginine phosphatase</fullName>
    </submittedName>
</protein>
<dbReference type="InterPro" id="IPR050438">
    <property type="entry name" value="LMW_PTPase"/>
</dbReference>
<dbReference type="InterPro" id="IPR036196">
    <property type="entry name" value="Ptyr_pPase_sf"/>
</dbReference>
<organism evidence="2 3">
    <name type="scientific">Thermanaerosceptrum fracticalcis</name>
    <dbReference type="NCBI Taxonomy" id="1712410"/>
    <lineage>
        <taxon>Bacteria</taxon>
        <taxon>Bacillati</taxon>
        <taxon>Bacillota</taxon>
        <taxon>Clostridia</taxon>
        <taxon>Eubacteriales</taxon>
        <taxon>Peptococcaceae</taxon>
        <taxon>Thermanaerosceptrum</taxon>
    </lineage>
</organism>
<dbReference type="PANTHER" id="PTHR11717:SF31">
    <property type="entry name" value="LOW MOLECULAR WEIGHT PROTEIN-TYROSINE-PHOSPHATASE ETP-RELATED"/>
    <property type="match status" value="1"/>
</dbReference>
<keyword evidence="3" id="KW-1185">Reference proteome</keyword>
<dbReference type="Proteomes" id="UP000515847">
    <property type="component" value="Chromosome"/>
</dbReference>
<dbReference type="EMBL" id="CP045798">
    <property type="protein sequence ID" value="QNB48417.1"/>
    <property type="molecule type" value="Genomic_DNA"/>
</dbReference>
<dbReference type="Gene3D" id="3.40.50.2300">
    <property type="match status" value="1"/>
</dbReference>
<accession>A0A7G6E8L3</accession>
<name>A0A7G6E8L3_THEFR</name>
<dbReference type="OrthoDB" id="9784339at2"/>
<gene>
    <name evidence="2" type="ORF">BR63_12510</name>
</gene>
<proteinExistence type="predicted"/>
<reference evidence="2 3" key="1">
    <citation type="journal article" date="2019" name="Front. Microbiol.">
        <title>Thermoanaerosceptrum fracticalcis gen. nov. sp. nov., a Novel Fumarate-Fermenting Microorganism From a Deep Fractured Carbonate Aquifer of the US Great Basin.</title>
        <authorList>
            <person name="Hamilton-Brehm S.D."/>
            <person name="Stewart L.E."/>
            <person name="Zavarin M."/>
            <person name="Caldwell M."/>
            <person name="Lawson P.A."/>
            <person name="Onstott T.C."/>
            <person name="Grzymski J."/>
            <person name="Neveux I."/>
            <person name="Lollar B.S."/>
            <person name="Russell C.E."/>
            <person name="Moser D.P."/>
        </authorList>
    </citation>
    <scope>NUCLEOTIDE SEQUENCE [LARGE SCALE GENOMIC DNA]</scope>
    <source>
        <strain evidence="2 3">DRI-13</strain>
    </source>
</reference>
<dbReference type="SUPFAM" id="SSF52788">
    <property type="entry name" value="Phosphotyrosine protein phosphatases I"/>
    <property type="match status" value="1"/>
</dbReference>
<dbReference type="AlphaFoldDB" id="A0A7G6E8L3"/>
<dbReference type="PANTHER" id="PTHR11717">
    <property type="entry name" value="LOW MOLECULAR WEIGHT PROTEIN TYROSINE PHOSPHATASE"/>
    <property type="match status" value="1"/>
</dbReference>
<evidence type="ECO:0000313" key="3">
    <source>
        <dbReference type="Proteomes" id="UP000515847"/>
    </source>
</evidence>
<evidence type="ECO:0000313" key="2">
    <source>
        <dbReference type="EMBL" id="QNB48417.1"/>
    </source>
</evidence>
<evidence type="ECO:0000259" key="1">
    <source>
        <dbReference type="SMART" id="SM00226"/>
    </source>
</evidence>
<dbReference type="CDD" id="cd16344">
    <property type="entry name" value="LMWPAP"/>
    <property type="match status" value="1"/>
</dbReference>
<dbReference type="GO" id="GO:0004725">
    <property type="term" value="F:protein tyrosine phosphatase activity"/>
    <property type="evidence" value="ECO:0007669"/>
    <property type="project" value="TreeGrafter"/>
</dbReference>
<sequence length="141" mass="15625">MAEALARYSLQERGGVLSQIQFLSAGTGAAPGDSASPQARSVLCEWGIDLSSHRTREVTEELINDADLVLVMTARHRDYLFQRFPEAKGKVYLLAEYALGTEKDVSDPFGQPREAYLACAKELKGYIEKVLDRMLGENTIQ</sequence>
<dbReference type="SMART" id="SM00226">
    <property type="entry name" value="LMWPc"/>
    <property type="match status" value="1"/>
</dbReference>
<dbReference type="Pfam" id="PF01451">
    <property type="entry name" value="LMWPc"/>
    <property type="match status" value="1"/>
</dbReference>